<accession>A0A1W6JKP0</accession>
<dbReference type="EMBL" id="KY554771">
    <property type="protein sequence ID" value="ARM66792.1"/>
    <property type="molecule type" value="Genomic_DNA"/>
</dbReference>
<name>A0A1W6JKP0_9CAUD</name>
<evidence type="ECO:0000313" key="1">
    <source>
        <dbReference type="EMBL" id="ARM66792.1"/>
    </source>
</evidence>
<protein>
    <submittedName>
        <fullName evidence="1">Uncharacterized protein</fullName>
    </submittedName>
</protein>
<reference evidence="1 2" key="1">
    <citation type="journal article" date="2017" name="Viruses">
        <title>Phage Biodiversity in Artisanal Cheese Wheys Reflects the Complexity of the Fermentation Process.</title>
        <authorList>
            <person name="Mahony J."/>
            <person name="Moscarelli A."/>
            <person name="Kelleher P."/>
            <person name="Lugli G.A."/>
            <person name="Ventura M."/>
            <person name="Settanni L."/>
            <person name="van Sinderen D."/>
        </authorList>
    </citation>
    <scope>NUCLEOTIDE SEQUENCE [LARGE SCALE GENOMIC DNA]</scope>
</reference>
<dbReference type="Proteomes" id="UP000223361">
    <property type="component" value="Segment"/>
</dbReference>
<sequence>MTNKNILTQIKTKHAELNNLAYIDKKKVNQEKSFHVKSRLNTYGSGLVFQYVEMLDGSIYLLISESASMKGILANKCKGYGVTRKEVKDVAKSFDMNEKNFIKY</sequence>
<gene>
    <name evidence="1" type="ORF">AM4_134</name>
</gene>
<proteinExistence type="predicted"/>
<keyword evidence="2" id="KW-1185">Reference proteome</keyword>
<organism evidence="1 2">
    <name type="scientific">Lactococcus phage AM4</name>
    <dbReference type="NCBI Taxonomy" id="1965472"/>
    <lineage>
        <taxon>Viruses</taxon>
        <taxon>Duplodnaviria</taxon>
        <taxon>Heunggongvirae</taxon>
        <taxon>Uroviricota</taxon>
        <taxon>Caudoviricetes</taxon>
        <taxon>Audreyjarvisvirus</taxon>
        <taxon>Audreyjarvisvirus AM4</taxon>
    </lineage>
</organism>
<evidence type="ECO:0000313" key="2">
    <source>
        <dbReference type="Proteomes" id="UP000223361"/>
    </source>
</evidence>